<dbReference type="AlphaFoldDB" id="A0A8H6SE93"/>
<dbReference type="OrthoDB" id="3257280at2759"/>
<keyword evidence="2" id="KW-0808">Transferase</keyword>
<dbReference type="SUPFAM" id="SSF56112">
    <property type="entry name" value="Protein kinase-like (PK-like)"/>
    <property type="match status" value="1"/>
</dbReference>
<keyword evidence="3" id="KW-1185">Reference proteome</keyword>
<evidence type="ECO:0000259" key="1">
    <source>
        <dbReference type="PROSITE" id="PS50011"/>
    </source>
</evidence>
<comment type="caution">
    <text evidence="2">The sequence shown here is derived from an EMBL/GenBank/DDBJ whole genome shotgun (WGS) entry which is preliminary data.</text>
</comment>
<organism evidence="2 3">
    <name type="scientific">Mycena chlorophos</name>
    <name type="common">Agaric fungus</name>
    <name type="synonym">Agaricus chlorophos</name>
    <dbReference type="NCBI Taxonomy" id="658473"/>
    <lineage>
        <taxon>Eukaryota</taxon>
        <taxon>Fungi</taxon>
        <taxon>Dikarya</taxon>
        <taxon>Basidiomycota</taxon>
        <taxon>Agaricomycotina</taxon>
        <taxon>Agaricomycetes</taxon>
        <taxon>Agaricomycetidae</taxon>
        <taxon>Agaricales</taxon>
        <taxon>Marasmiineae</taxon>
        <taxon>Mycenaceae</taxon>
        <taxon>Mycena</taxon>
    </lineage>
</organism>
<dbReference type="Proteomes" id="UP000613580">
    <property type="component" value="Unassembled WGS sequence"/>
</dbReference>
<dbReference type="InterPro" id="IPR051681">
    <property type="entry name" value="Ser/Thr_Kinases-Pseudokinases"/>
</dbReference>
<feature type="domain" description="Protein kinase" evidence="1">
    <location>
        <begin position="150"/>
        <end position="419"/>
    </location>
</feature>
<dbReference type="Gene3D" id="1.10.510.10">
    <property type="entry name" value="Transferase(Phosphotransferase) domain 1"/>
    <property type="match status" value="1"/>
</dbReference>
<dbReference type="InterPro" id="IPR011009">
    <property type="entry name" value="Kinase-like_dom_sf"/>
</dbReference>
<keyword evidence="2" id="KW-0418">Kinase</keyword>
<accession>A0A8H6SE93</accession>
<dbReference type="PROSITE" id="PS50011">
    <property type="entry name" value="PROTEIN_KINASE_DOM"/>
    <property type="match status" value="1"/>
</dbReference>
<gene>
    <name evidence="2" type="ORF">HMN09_01012900</name>
</gene>
<evidence type="ECO:0000313" key="3">
    <source>
        <dbReference type="Proteomes" id="UP000613580"/>
    </source>
</evidence>
<protein>
    <submittedName>
        <fullName evidence="2">Protein kinase domain-containing protein</fullName>
    </submittedName>
</protein>
<dbReference type="GO" id="GO:0004674">
    <property type="term" value="F:protein serine/threonine kinase activity"/>
    <property type="evidence" value="ECO:0007669"/>
    <property type="project" value="TreeGrafter"/>
</dbReference>
<dbReference type="EMBL" id="JACAZE010000015">
    <property type="protein sequence ID" value="KAF7297921.1"/>
    <property type="molecule type" value="Genomic_DNA"/>
</dbReference>
<dbReference type="PANTHER" id="PTHR44329">
    <property type="entry name" value="SERINE/THREONINE-PROTEIN KINASE TNNI3K-RELATED"/>
    <property type="match status" value="1"/>
</dbReference>
<proteinExistence type="predicted"/>
<reference evidence="2" key="1">
    <citation type="submission" date="2020-05" db="EMBL/GenBank/DDBJ databases">
        <title>Mycena genomes resolve the evolution of fungal bioluminescence.</title>
        <authorList>
            <person name="Tsai I.J."/>
        </authorList>
    </citation>
    <scope>NUCLEOTIDE SEQUENCE</scope>
    <source>
        <strain evidence="2">110903Hualien_Pintung</strain>
    </source>
</reference>
<sequence>MASQNSYLPTGTRKLILPFKTRQSQWMRQQSFGFRPVSVAHPIIGFNHEGKIFQGINHILVDGDLTLFDSGAAVHVSYFRNEEVVDCVENRALDSENCLDWKTTLKVLSEVETRDGWKTNVTLKTLPDGSLELQSTIHKHHFVGRPISDDLQLERISLSAIRAFYEHQRSSEIFQVQLLLDSLKLKVFKRGDLLDELKFFSSLPHSEHLIRPTHAVVDESNCLRGMLLDYHPKGDLSFLYASYRSLEAKWYTIPSYDGTVPPPTLINELLLPLDVKLAWACDIAAALAWLHERNIFWGDLTTSNIILCDDGRCRFIDYFPEAGAWSPIFSPPEMAPTRPTKDRALTPARDVFNLGMTLWDLVEEISTFAREPEYVRPALPWRKTTPSWFVDLVNSCLVTEPKERPSASSIRDALLSHVA</sequence>
<dbReference type="Pfam" id="PF00069">
    <property type="entry name" value="Pkinase"/>
    <property type="match status" value="1"/>
</dbReference>
<evidence type="ECO:0000313" key="2">
    <source>
        <dbReference type="EMBL" id="KAF7297921.1"/>
    </source>
</evidence>
<dbReference type="GO" id="GO:0005524">
    <property type="term" value="F:ATP binding"/>
    <property type="evidence" value="ECO:0007669"/>
    <property type="project" value="InterPro"/>
</dbReference>
<dbReference type="InterPro" id="IPR000719">
    <property type="entry name" value="Prot_kinase_dom"/>
</dbReference>
<name>A0A8H6SE93_MYCCL</name>